<organism evidence="2 3">
    <name type="scientific">Perkinsus chesapeaki</name>
    <name type="common">Clam parasite</name>
    <name type="synonym">Perkinsus andrewsi</name>
    <dbReference type="NCBI Taxonomy" id="330153"/>
    <lineage>
        <taxon>Eukaryota</taxon>
        <taxon>Sar</taxon>
        <taxon>Alveolata</taxon>
        <taxon>Perkinsozoa</taxon>
        <taxon>Perkinsea</taxon>
        <taxon>Perkinsida</taxon>
        <taxon>Perkinsidae</taxon>
        <taxon>Perkinsus</taxon>
    </lineage>
</organism>
<feature type="non-terminal residue" evidence="2">
    <location>
        <position position="288"/>
    </location>
</feature>
<feature type="region of interest" description="Disordered" evidence="1">
    <location>
        <begin position="268"/>
        <end position="288"/>
    </location>
</feature>
<gene>
    <name evidence="2" type="ORF">FOL47_004330</name>
</gene>
<keyword evidence="3" id="KW-1185">Reference proteome</keyword>
<sequence length="288" mass="32091">KDMVWTIGYWFGDRQVVFEETASAIDAYQDTYSGSKFVIAIVENEIRKYGVAGNTQTPLAGDFVTIQEDSDDYEWADVVIDKESLYLYASDLKTNQVYRFDLSMPESSKTSVAGNSDGVAANDETHLDRPQGVKFYNNELYILQGSGEDARVVRWPVGQSSRRMVYEFVPQGRLGFEVSEVTEDFIYYREGDGSVYKHCLNEPCNSPLLIAGGCGMGHASNQLTNGGSGAIRMDHSGDLIIWDFGGQRFVRWDNKFLECPVCPSTTSSLSPHTTTRSTTTRISTTTMT</sequence>
<feature type="non-terminal residue" evidence="2">
    <location>
        <position position="1"/>
    </location>
</feature>
<protein>
    <submittedName>
        <fullName evidence="2">Uncharacterized protein</fullName>
    </submittedName>
</protein>
<proteinExistence type="predicted"/>
<dbReference type="SUPFAM" id="SSF101898">
    <property type="entry name" value="NHL repeat"/>
    <property type="match status" value="1"/>
</dbReference>
<evidence type="ECO:0000313" key="2">
    <source>
        <dbReference type="EMBL" id="KAF4647648.1"/>
    </source>
</evidence>
<dbReference type="AlphaFoldDB" id="A0A7J6KKK2"/>
<evidence type="ECO:0000256" key="1">
    <source>
        <dbReference type="SAM" id="MobiDB-lite"/>
    </source>
</evidence>
<comment type="caution">
    <text evidence="2">The sequence shown here is derived from an EMBL/GenBank/DDBJ whole genome shotgun (WGS) entry which is preliminary data.</text>
</comment>
<name>A0A7J6KKK2_PERCH</name>
<dbReference type="EMBL" id="JAAPAO010002468">
    <property type="protein sequence ID" value="KAF4647648.1"/>
    <property type="molecule type" value="Genomic_DNA"/>
</dbReference>
<reference evidence="2 3" key="1">
    <citation type="submission" date="2020-04" db="EMBL/GenBank/DDBJ databases">
        <title>Perkinsus chesapeaki whole genome sequence.</title>
        <authorList>
            <person name="Bogema D.R."/>
        </authorList>
    </citation>
    <scope>NUCLEOTIDE SEQUENCE [LARGE SCALE GENOMIC DNA]</scope>
    <source>
        <strain evidence="2">ATCC PRA-425</strain>
    </source>
</reference>
<evidence type="ECO:0000313" key="3">
    <source>
        <dbReference type="Proteomes" id="UP000591131"/>
    </source>
</evidence>
<dbReference type="Proteomes" id="UP000591131">
    <property type="component" value="Unassembled WGS sequence"/>
</dbReference>
<accession>A0A7J6KKK2</accession>